<dbReference type="Gene3D" id="2.60.120.10">
    <property type="entry name" value="Jelly Rolls"/>
    <property type="match status" value="1"/>
</dbReference>
<dbReference type="CDD" id="cd00038">
    <property type="entry name" value="CAP_ED"/>
    <property type="match status" value="1"/>
</dbReference>
<evidence type="ECO:0000256" key="2">
    <source>
        <dbReference type="ARBA" id="ARBA00023125"/>
    </source>
</evidence>
<keyword evidence="4" id="KW-0535">Nitrogen fixation</keyword>
<dbReference type="InterPro" id="IPR018490">
    <property type="entry name" value="cNMP-bd_dom_sf"/>
</dbReference>
<evidence type="ECO:0000313" key="8">
    <source>
        <dbReference type="Proteomes" id="UP000321258"/>
    </source>
</evidence>
<dbReference type="PRINTS" id="PR00034">
    <property type="entry name" value="HTHCRP"/>
</dbReference>
<name>A0A512IPE0_9HYPH</name>
<accession>A0A512IPE0</accession>
<feature type="domain" description="HTH crp-type" evidence="6">
    <location>
        <begin position="178"/>
        <end position="251"/>
    </location>
</feature>
<reference evidence="7 8" key="1">
    <citation type="submission" date="2019-07" db="EMBL/GenBank/DDBJ databases">
        <title>Whole genome shotgun sequence of Methylobacterium haplocladii NBRC 107714.</title>
        <authorList>
            <person name="Hosoyama A."/>
            <person name="Uohara A."/>
            <person name="Ohji S."/>
            <person name="Ichikawa N."/>
        </authorList>
    </citation>
    <scope>NUCLEOTIDE SEQUENCE [LARGE SCALE GENOMIC DNA]</scope>
    <source>
        <strain evidence="7 8">NBRC 107714</strain>
    </source>
</reference>
<dbReference type="InterPro" id="IPR036388">
    <property type="entry name" value="WH-like_DNA-bd_sf"/>
</dbReference>
<proteinExistence type="predicted"/>
<dbReference type="PANTHER" id="PTHR24567">
    <property type="entry name" value="CRP FAMILY TRANSCRIPTIONAL REGULATORY PROTEIN"/>
    <property type="match status" value="1"/>
</dbReference>
<dbReference type="CDD" id="cd00092">
    <property type="entry name" value="HTH_CRP"/>
    <property type="match status" value="1"/>
</dbReference>
<dbReference type="Pfam" id="PF13545">
    <property type="entry name" value="HTH_Crp_2"/>
    <property type="match status" value="1"/>
</dbReference>
<evidence type="ECO:0000259" key="6">
    <source>
        <dbReference type="PROSITE" id="PS51063"/>
    </source>
</evidence>
<keyword evidence="8" id="KW-1185">Reference proteome</keyword>
<dbReference type="SMART" id="SM00419">
    <property type="entry name" value="HTH_CRP"/>
    <property type="match status" value="1"/>
</dbReference>
<dbReference type="PROSITE" id="PS51063">
    <property type="entry name" value="HTH_CRP_2"/>
    <property type="match status" value="1"/>
</dbReference>
<dbReference type="InterPro" id="IPR036390">
    <property type="entry name" value="WH_DNA-bd_sf"/>
</dbReference>
<evidence type="ECO:0000256" key="4">
    <source>
        <dbReference type="ARBA" id="ARBA00023231"/>
    </source>
</evidence>
<comment type="caution">
    <text evidence="7">The sequence shown here is derived from an EMBL/GenBank/DDBJ whole genome shotgun (WGS) entry which is preliminary data.</text>
</comment>
<protein>
    <submittedName>
        <fullName evidence="7">Nitrogen fixation regulation protein FixK</fullName>
    </submittedName>
</protein>
<dbReference type="SMART" id="SM00100">
    <property type="entry name" value="cNMP"/>
    <property type="match status" value="1"/>
</dbReference>
<dbReference type="Pfam" id="PF00027">
    <property type="entry name" value="cNMP_binding"/>
    <property type="match status" value="1"/>
</dbReference>
<organism evidence="7 8">
    <name type="scientific">Methylobacterium haplocladii</name>
    <dbReference type="NCBI Taxonomy" id="1176176"/>
    <lineage>
        <taxon>Bacteria</taxon>
        <taxon>Pseudomonadati</taxon>
        <taxon>Pseudomonadota</taxon>
        <taxon>Alphaproteobacteria</taxon>
        <taxon>Hyphomicrobiales</taxon>
        <taxon>Methylobacteriaceae</taxon>
        <taxon>Methylobacterium</taxon>
    </lineage>
</organism>
<feature type="domain" description="Cyclic nucleotide-binding" evidence="5">
    <location>
        <begin position="47"/>
        <end position="116"/>
    </location>
</feature>
<evidence type="ECO:0000259" key="5">
    <source>
        <dbReference type="PROSITE" id="PS50042"/>
    </source>
</evidence>
<dbReference type="GO" id="GO:0003700">
    <property type="term" value="F:DNA-binding transcription factor activity"/>
    <property type="evidence" value="ECO:0007669"/>
    <property type="project" value="TreeGrafter"/>
</dbReference>
<dbReference type="PROSITE" id="PS50042">
    <property type="entry name" value="CNMP_BINDING_3"/>
    <property type="match status" value="1"/>
</dbReference>
<dbReference type="FunFam" id="1.10.10.10:FF:000028">
    <property type="entry name" value="Fumarate/nitrate reduction transcriptional regulator Fnr"/>
    <property type="match status" value="1"/>
</dbReference>
<dbReference type="InterPro" id="IPR050397">
    <property type="entry name" value="Env_Response_Regulators"/>
</dbReference>
<gene>
    <name evidence="7" type="primary">fixK</name>
    <name evidence="7" type="ORF">MHA02_19670</name>
</gene>
<dbReference type="SUPFAM" id="SSF51206">
    <property type="entry name" value="cAMP-binding domain-like"/>
    <property type="match status" value="1"/>
</dbReference>
<dbReference type="InterPro" id="IPR014710">
    <property type="entry name" value="RmlC-like_jellyroll"/>
</dbReference>
<evidence type="ECO:0000256" key="1">
    <source>
        <dbReference type="ARBA" id="ARBA00023015"/>
    </source>
</evidence>
<dbReference type="AlphaFoldDB" id="A0A512IPE0"/>
<sequence>MIKRFDPEAMVGAPMLSLSEFPPAGPKACRHRGGGHCNECKVRLVSVCAALTSDELDDLEALSQHVSLGPREALFSQEGRADAVYNVTEGAIRLSRLLSDGRRHVMGFALPGDFLGLSMPERHSLTAEALMPTEVCRFERRPFRGLVSDKPNLLDRLYERAGYELMLAEEQMILLSRRTAEEKVACFLVGLRRRYARIGRISVTLELPMGRQDIADHLGLTIETVSRMLTHLDRARLILIVPGGVRLLDADRLERLAGI</sequence>
<dbReference type="PANTHER" id="PTHR24567:SF75">
    <property type="entry name" value="FUMARATE AND NITRATE REDUCTION REGULATORY PROTEIN"/>
    <property type="match status" value="1"/>
</dbReference>
<dbReference type="InterPro" id="IPR012318">
    <property type="entry name" value="HTH_CRP"/>
</dbReference>
<dbReference type="GO" id="GO:0005829">
    <property type="term" value="C:cytosol"/>
    <property type="evidence" value="ECO:0007669"/>
    <property type="project" value="TreeGrafter"/>
</dbReference>
<dbReference type="EMBL" id="BJZT01000019">
    <property type="protein sequence ID" value="GEO99579.1"/>
    <property type="molecule type" value="Genomic_DNA"/>
</dbReference>
<keyword evidence="2" id="KW-0238">DNA-binding</keyword>
<dbReference type="SUPFAM" id="SSF46785">
    <property type="entry name" value="Winged helix' DNA-binding domain"/>
    <property type="match status" value="1"/>
</dbReference>
<dbReference type="InterPro" id="IPR000595">
    <property type="entry name" value="cNMP-bd_dom"/>
</dbReference>
<dbReference type="GO" id="GO:0003677">
    <property type="term" value="F:DNA binding"/>
    <property type="evidence" value="ECO:0007669"/>
    <property type="project" value="UniProtKB-KW"/>
</dbReference>
<dbReference type="Gene3D" id="1.10.10.10">
    <property type="entry name" value="Winged helix-like DNA-binding domain superfamily/Winged helix DNA-binding domain"/>
    <property type="match status" value="1"/>
</dbReference>
<keyword evidence="1" id="KW-0805">Transcription regulation</keyword>
<evidence type="ECO:0000313" key="7">
    <source>
        <dbReference type="EMBL" id="GEO99579.1"/>
    </source>
</evidence>
<evidence type="ECO:0000256" key="3">
    <source>
        <dbReference type="ARBA" id="ARBA00023163"/>
    </source>
</evidence>
<dbReference type="Proteomes" id="UP000321258">
    <property type="component" value="Unassembled WGS sequence"/>
</dbReference>
<keyword evidence="3" id="KW-0804">Transcription</keyword>